<dbReference type="Pfam" id="PF10263">
    <property type="entry name" value="SprT-like"/>
    <property type="match status" value="1"/>
</dbReference>
<feature type="region of interest" description="Disordered" evidence="1">
    <location>
        <begin position="217"/>
        <end position="307"/>
    </location>
</feature>
<feature type="compositionally biased region" description="Basic and acidic residues" evidence="1">
    <location>
        <begin position="288"/>
        <end position="297"/>
    </location>
</feature>
<dbReference type="PANTHER" id="PTHR23099">
    <property type="entry name" value="TRANSCRIPTIONAL REGULATOR"/>
    <property type="match status" value="1"/>
</dbReference>
<dbReference type="GO" id="GO:0005634">
    <property type="term" value="C:nucleus"/>
    <property type="evidence" value="ECO:0007669"/>
    <property type="project" value="TreeGrafter"/>
</dbReference>
<evidence type="ECO:0000313" key="4">
    <source>
        <dbReference type="Proteomes" id="UP000246991"/>
    </source>
</evidence>
<feature type="region of interest" description="Disordered" evidence="1">
    <location>
        <begin position="97"/>
        <end position="131"/>
    </location>
</feature>
<protein>
    <recommendedName>
        <fullName evidence="2">SprT-like domain-containing protein</fullName>
    </recommendedName>
</protein>
<evidence type="ECO:0000256" key="1">
    <source>
        <dbReference type="SAM" id="MobiDB-lite"/>
    </source>
</evidence>
<feature type="compositionally biased region" description="Basic and acidic residues" evidence="1">
    <location>
        <begin position="51"/>
        <end position="61"/>
    </location>
</feature>
<dbReference type="CDD" id="cd00084">
    <property type="entry name" value="HMG-box_SF"/>
    <property type="match status" value="1"/>
</dbReference>
<dbReference type="GO" id="GO:0006950">
    <property type="term" value="P:response to stress"/>
    <property type="evidence" value="ECO:0007669"/>
    <property type="project" value="UniProtKB-ARBA"/>
</dbReference>
<dbReference type="Gene3D" id="1.10.30.10">
    <property type="entry name" value="High mobility group box domain"/>
    <property type="match status" value="1"/>
</dbReference>
<comment type="caution">
    <text evidence="3">The sequence shown here is derived from an EMBL/GenBank/DDBJ whole genome shotgun (WGS) entry which is preliminary data.</text>
</comment>
<evidence type="ECO:0000259" key="2">
    <source>
        <dbReference type="SMART" id="SM00731"/>
    </source>
</evidence>
<name>A0A317SCP0_9PEZI</name>
<feature type="compositionally biased region" description="Basic and acidic residues" evidence="1">
    <location>
        <begin position="236"/>
        <end position="248"/>
    </location>
</feature>
<dbReference type="SMART" id="SM00731">
    <property type="entry name" value="SprT"/>
    <property type="match status" value="1"/>
</dbReference>
<dbReference type="InterPro" id="IPR036910">
    <property type="entry name" value="HMG_box_dom_sf"/>
</dbReference>
<accession>A0A317SCP0</accession>
<feature type="domain" description="SprT-like" evidence="2">
    <location>
        <begin position="390"/>
        <end position="542"/>
    </location>
</feature>
<proteinExistence type="predicted"/>
<dbReference type="Proteomes" id="UP000246991">
    <property type="component" value="Unassembled WGS sequence"/>
</dbReference>
<dbReference type="Pfam" id="PF00505">
    <property type="entry name" value="HMG_box"/>
    <property type="match status" value="1"/>
</dbReference>
<gene>
    <name evidence="3" type="ORF">C7212DRAFT_287225</name>
</gene>
<dbReference type="InterPro" id="IPR006640">
    <property type="entry name" value="SprT-like_domain"/>
</dbReference>
<dbReference type="EMBL" id="PYWC01000117">
    <property type="protein sequence ID" value="PWW72124.1"/>
    <property type="molecule type" value="Genomic_DNA"/>
</dbReference>
<dbReference type="AlphaFoldDB" id="A0A317SCP0"/>
<dbReference type="OrthoDB" id="20772at2759"/>
<dbReference type="STRING" id="42249.A0A317SCP0"/>
<keyword evidence="4" id="KW-1185">Reference proteome</keyword>
<organism evidence="3 4">
    <name type="scientific">Tuber magnatum</name>
    <name type="common">white Piedmont truffle</name>
    <dbReference type="NCBI Taxonomy" id="42249"/>
    <lineage>
        <taxon>Eukaryota</taxon>
        <taxon>Fungi</taxon>
        <taxon>Dikarya</taxon>
        <taxon>Ascomycota</taxon>
        <taxon>Pezizomycotina</taxon>
        <taxon>Pezizomycetes</taxon>
        <taxon>Pezizales</taxon>
        <taxon>Tuberaceae</taxon>
        <taxon>Tuber</taxon>
    </lineage>
</organism>
<reference evidence="3 4" key="1">
    <citation type="submission" date="2018-03" db="EMBL/GenBank/DDBJ databases">
        <title>Genomes of Pezizomycetes fungi and the evolution of truffles.</title>
        <authorList>
            <person name="Murat C."/>
            <person name="Payen T."/>
            <person name="Noel B."/>
            <person name="Kuo A."/>
            <person name="Martin F.M."/>
        </authorList>
    </citation>
    <scope>NUCLEOTIDE SEQUENCE [LARGE SCALE GENOMIC DNA]</scope>
    <source>
        <strain evidence="3">091103-1</strain>
    </source>
</reference>
<evidence type="ECO:0000313" key="3">
    <source>
        <dbReference type="EMBL" id="PWW72124.1"/>
    </source>
</evidence>
<feature type="compositionally biased region" description="Acidic residues" evidence="1">
    <location>
        <begin position="186"/>
        <end position="201"/>
    </location>
</feature>
<feature type="region of interest" description="Disordered" evidence="1">
    <location>
        <begin position="26"/>
        <end position="61"/>
    </location>
</feature>
<dbReference type="PANTHER" id="PTHR23099:SF0">
    <property type="entry name" value="GERM CELL NUCLEAR ACIDIC PROTEIN"/>
    <property type="match status" value="1"/>
</dbReference>
<dbReference type="SUPFAM" id="SSF47095">
    <property type="entry name" value="HMG-box"/>
    <property type="match status" value="1"/>
</dbReference>
<sequence length="622" mass="69148">MSSSSDEFDDELPDLKKLLERYSAPVQARKENTTPLELFDPVTPPKASRARTREPTVGDTAEKAVIGIVGGLGEDRDTGKTPVTAIRKPRTVSKLLKGRAEVVEEPDPTANRKVQGSFAERTNATERPIEPVKTESLASLFRECSAVAAVLDSSADSEEEHPKQLRASPPPPAFTKARRSRKTVLDSDDEYTPDEDSEEEFVQLGIKKLQRLTIDLTFSSESEDEGPEHPTISSTRRKEALSEDEGFKSQDSARSFKLPSEAILSYSPPRSTKPSKVRKPTGSAQRMNDTHKPDPPKKIAPIIPPSPHHPTSDLFWNERETNSWIDAHSPQKTPSAKRSLFQTSNLMIPEEALEEAVALSTSPTKDLKEKRALKKSFDAKKKAIAEEFLKRIDDKIAKGEVGLKCASTGGVQIVWSKTLRTTAGVAKWKLEKLRPPNGHVAMGGHELADRARHYATIEISEKVVDSEEKLYNVLCHEWAAQCTRAFSHLGVTVTTTHSYEIECKYQWTCQNLQCKYVYKRHSESIDPNKYSCGACRGGQLLQTQPVPKEKRPITEYQAFMKENFGRIKAENPGKSQGELMSLVGKEYREAKAKEEDAKKGNGFVEAGEKEGVLEELLGGLKV</sequence>
<dbReference type="InterPro" id="IPR009071">
    <property type="entry name" value="HMG_box_dom"/>
</dbReference>
<feature type="region of interest" description="Disordered" evidence="1">
    <location>
        <begin position="151"/>
        <end position="201"/>
    </location>
</feature>